<evidence type="ECO:0000313" key="1">
    <source>
        <dbReference type="EMBL" id="GAA3642966.1"/>
    </source>
</evidence>
<comment type="caution">
    <text evidence="1">The sequence shown here is derived from an EMBL/GenBank/DDBJ whole genome shotgun (WGS) entry which is preliminary data.</text>
</comment>
<evidence type="ECO:0008006" key="3">
    <source>
        <dbReference type="Google" id="ProtNLM"/>
    </source>
</evidence>
<dbReference type="Proteomes" id="UP001501490">
    <property type="component" value="Unassembled WGS sequence"/>
</dbReference>
<dbReference type="RefSeq" id="WP_344810034.1">
    <property type="nucleotide sequence ID" value="NZ_BAABAB010000056.1"/>
</dbReference>
<sequence>MTESALGIYLQNHEAAAGAGIDLCRRAAHHQRKRPHGPVLHKLCVAIQEDRQRLREIMRAVQVGSNPLLEVVLKVGERVGRLKPNGRIVRRAPLSDLVEIEALIDAVSAKRAGWYALAAASLPASEDRQVAELISRADDQLAELRLIHATVAGEILTVAG</sequence>
<name>A0ABP7AXN2_9ACTN</name>
<protein>
    <recommendedName>
        <fullName evidence="3">DUF892 family protein</fullName>
    </recommendedName>
</protein>
<gene>
    <name evidence="1" type="ORF">GCM10022236_51990</name>
</gene>
<evidence type="ECO:0000313" key="2">
    <source>
        <dbReference type="Proteomes" id="UP001501490"/>
    </source>
</evidence>
<proteinExistence type="predicted"/>
<accession>A0ABP7AXN2</accession>
<organism evidence="1 2">
    <name type="scientific">Microlunatus ginsengisoli</name>
    <dbReference type="NCBI Taxonomy" id="363863"/>
    <lineage>
        <taxon>Bacteria</taxon>
        <taxon>Bacillati</taxon>
        <taxon>Actinomycetota</taxon>
        <taxon>Actinomycetes</taxon>
        <taxon>Propionibacteriales</taxon>
        <taxon>Propionibacteriaceae</taxon>
        <taxon>Microlunatus</taxon>
    </lineage>
</organism>
<dbReference type="EMBL" id="BAABAB010000056">
    <property type="protein sequence ID" value="GAA3642966.1"/>
    <property type="molecule type" value="Genomic_DNA"/>
</dbReference>
<keyword evidence="2" id="KW-1185">Reference proteome</keyword>
<reference evidence="2" key="1">
    <citation type="journal article" date="2019" name="Int. J. Syst. Evol. Microbiol.">
        <title>The Global Catalogue of Microorganisms (GCM) 10K type strain sequencing project: providing services to taxonomists for standard genome sequencing and annotation.</title>
        <authorList>
            <consortium name="The Broad Institute Genomics Platform"/>
            <consortium name="The Broad Institute Genome Sequencing Center for Infectious Disease"/>
            <person name="Wu L."/>
            <person name="Ma J."/>
        </authorList>
    </citation>
    <scope>NUCLEOTIDE SEQUENCE [LARGE SCALE GENOMIC DNA]</scope>
    <source>
        <strain evidence="2">JCM 16929</strain>
    </source>
</reference>